<keyword evidence="1" id="KW-0812">Transmembrane</keyword>
<sequence length="143" mass="16606">MKSNPTQNYQNHKKITPLQHYILMPLALILLILSIVYVITSKGSFPAFLFLLTSIGILILGMLVRINALKLQDRIIWNEVNFRHIQLTGQPLDDKLQLRQVIALRFAEDDEFLTLCRRAASEGMAPDAIKREITRWRADHWRV</sequence>
<name>A0ABW3HUP4_9BACL</name>
<proteinExistence type="predicted"/>
<keyword evidence="3" id="KW-1185">Reference proteome</keyword>
<dbReference type="Proteomes" id="UP001596989">
    <property type="component" value="Unassembled WGS sequence"/>
</dbReference>
<protein>
    <submittedName>
        <fullName evidence="2">DUF6526 family protein</fullName>
    </submittedName>
</protein>
<dbReference type="Pfam" id="PF20136">
    <property type="entry name" value="DUF6526"/>
    <property type="match status" value="1"/>
</dbReference>
<organism evidence="2 3">
    <name type="scientific">Paenibacillus chungangensis</name>
    <dbReference type="NCBI Taxonomy" id="696535"/>
    <lineage>
        <taxon>Bacteria</taxon>
        <taxon>Bacillati</taxon>
        <taxon>Bacillota</taxon>
        <taxon>Bacilli</taxon>
        <taxon>Bacillales</taxon>
        <taxon>Paenibacillaceae</taxon>
        <taxon>Paenibacillus</taxon>
    </lineage>
</organism>
<feature type="transmembrane region" description="Helical" evidence="1">
    <location>
        <begin position="45"/>
        <end position="64"/>
    </location>
</feature>
<accession>A0ABW3HUP4</accession>
<gene>
    <name evidence="2" type="ORF">ACFQ2I_17410</name>
</gene>
<evidence type="ECO:0000313" key="3">
    <source>
        <dbReference type="Proteomes" id="UP001596989"/>
    </source>
</evidence>
<comment type="caution">
    <text evidence="2">The sequence shown here is derived from an EMBL/GenBank/DDBJ whole genome shotgun (WGS) entry which is preliminary data.</text>
</comment>
<feature type="transmembrane region" description="Helical" evidence="1">
    <location>
        <begin position="21"/>
        <end position="39"/>
    </location>
</feature>
<dbReference type="EMBL" id="JBHTJZ010000033">
    <property type="protein sequence ID" value="MFD0961129.1"/>
    <property type="molecule type" value="Genomic_DNA"/>
</dbReference>
<dbReference type="RefSeq" id="WP_377566712.1">
    <property type="nucleotide sequence ID" value="NZ_JBHTJZ010000033.1"/>
</dbReference>
<keyword evidence="1" id="KW-1133">Transmembrane helix</keyword>
<dbReference type="InterPro" id="IPR045385">
    <property type="entry name" value="DUF6526"/>
</dbReference>
<evidence type="ECO:0000313" key="2">
    <source>
        <dbReference type="EMBL" id="MFD0961129.1"/>
    </source>
</evidence>
<reference evidence="3" key="1">
    <citation type="journal article" date="2019" name="Int. J. Syst. Evol. Microbiol.">
        <title>The Global Catalogue of Microorganisms (GCM) 10K type strain sequencing project: providing services to taxonomists for standard genome sequencing and annotation.</title>
        <authorList>
            <consortium name="The Broad Institute Genomics Platform"/>
            <consortium name="The Broad Institute Genome Sequencing Center for Infectious Disease"/>
            <person name="Wu L."/>
            <person name="Ma J."/>
        </authorList>
    </citation>
    <scope>NUCLEOTIDE SEQUENCE [LARGE SCALE GENOMIC DNA]</scope>
    <source>
        <strain evidence="3">CCUG 59129</strain>
    </source>
</reference>
<keyword evidence="1" id="KW-0472">Membrane</keyword>
<evidence type="ECO:0000256" key="1">
    <source>
        <dbReference type="SAM" id="Phobius"/>
    </source>
</evidence>